<feature type="region of interest" description="Disordered" evidence="1">
    <location>
        <begin position="19"/>
        <end position="78"/>
    </location>
</feature>
<sequence length="342" mass="36828">MMNESNSVINAGALTIVPAKRKRSRPRKYPALEDQNSLDGDRYPINGGDNLHAPPGYKGSNGSKSHRVGQSHGLSNGRTGQAVSGFIEAEFDGGYLLTVRVRNSDTILKGVVFSPGCFDPVSLENDVAPNVHMIKRNERPFFKGNYGRTHGKPHGCSKGTNFLYPSGSLSVGSVPWKSKLMPPPPLRASSSLLTRGNVVPVVLQPVTSTNVGPFVQNQLASVGKLDSLHLSPQLSQETQPVALQVVYPNAGSAPSKYSPPKFFENGPQYEPSAEASYEVETKPIIAPPPGFCKNSQAFGKSSSALEDMAVPKPLEDETTGKLTELLKAVQEGAMKRQMTDWK</sequence>
<evidence type="ECO:0000313" key="2">
    <source>
        <dbReference type="EMBL" id="KAK4753031.1"/>
    </source>
</evidence>
<dbReference type="AlphaFoldDB" id="A0AAN7PSD6"/>
<dbReference type="EMBL" id="JAXIOK010000016">
    <property type="protein sequence ID" value="KAK4753031.1"/>
    <property type="molecule type" value="Genomic_DNA"/>
</dbReference>
<evidence type="ECO:0000256" key="1">
    <source>
        <dbReference type="SAM" id="MobiDB-lite"/>
    </source>
</evidence>
<feature type="compositionally biased region" description="Basic residues" evidence="1">
    <location>
        <begin position="19"/>
        <end position="28"/>
    </location>
</feature>
<accession>A0AAN7PSD6</accession>
<dbReference type="InterPro" id="IPR045881">
    <property type="entry name" value="MNM1-like"/>
</dbReference>
<comment type="caution">
    <text evidence="2">The sequence shown here is derived from an EMBL/GenBank/DDBJ whole genome shotgun (WGS) entry which is preliminary data.</text>
</comment>
<dbReference type="PANTHER" id="PTHR34682:SF11">
    <property type="entry name" value="AT HOOK MOTIF PROTEIN"/>
    <property type="match status" value="1"/>
</dbReference>
<keyword evidence="3" id="KW-1185">Reference proteome</keyword>
<name>A0AAN7PSD6_9MYRT</name>
<dbReference type="PANTHER" id="PTHR34682">
    <property type="entry name" value="AT HOOK MOTIF-CONTAINING PROTEIN"/>
    <property type="match status" value="1"/>
</dbReference>
<evidence type="ECO:0000313" key="3">
    <source>
        <dbReference type="Proteomes" id="UP001345219"/>
    </source>
</evidence>
<dbReference type="Proteomes" id="UP001345219">
    <property type="component" value="Chromosome 16"/>
</dbReference>
<gene>
    <name evidence="2" type="ORF">SAY87_021829</name>
</gene>
<proteinExistence type="predicted"/>
<organism evidence="2 3">
    <name type="scientific">Trapa incisa</name>
    <dbReference type="NCBI Taxonomy" id="236973"/>
    <lineage>
        <taxon>Eukaryota</taxon>
        <taxon>Viridiplantae</taxon>
        <taxon>Streptophyta</taxon>
        <taxon>Embryophyta</taxon>
        <taxon>Tracheophyta</taxon>
        <taxon>Spermatophyta</taxon>
        <taxon>Magnoliopsida</taxon>
        <taxon>eudicotyledons</taxon>
        <taxon>Gunneridae</taxon>
        <taxon>Pentapetalae</taxon>
        <taxon>rosids</taxon>
        <taxon>malvids</taxon>
        <taxon>Myrtales</taxon>
        <taxon>Lythraceae</taxon>
        <taxon>Trapa</taxon>
    </lineage>
</organism>
<reference evidence="2 3" key="1">
    <citation type="journal article" date="2023" name="Hortic Res">
        <title>Pangenome of water caltrop reveals structural variations and asymmetric subgenome divergence after allopolyploidization.</title>
        <authorList>
            <person name="Zhang X."/>
            <person name="Chen Y."/>
            <person name="Wang L."/>
            <person name="Yuan Y."/>
            <person name="Fang M."/>
            <person name="Shi L."/>
            <person name="Lu R."/>
            <person name="Comes H.P."/>
            <person name="Ma Y."/>
            <person name="Chen Y."/>
            <person name="Huang G."/>
            <person name="Zhou Y."/>
            <person name="Zheng Z."/>
            <person name="Qiu Y."/>
        </authorList>
    </citation>
    <scope>NUCLEOTIDE SEQUENCE [LARGE SCALE GENOMIC DNA]</scope>
    <source>
        <tissue evidence="2">Roots</tissue>
    </source>
</reference>
<protein>
    <submittedName>
        <fullName evidence="2">Uncharacterized protein</fullName>
    </submittedName>
</protein>